<name>A0AA36FGD1_OCTVU</name>
<feature type="transmembrane region" description="Helical" evidence="1">
    <location>
        <begin position="84"/>
        <end position="102"/>
    </location>
</feature>
<dbReference type="EMBL" id="OX597831">
    <property type="protein sequence ID" value="CAI9736144.1"/>
    <property type="molecule type" value="Genomic_DNA"/>
</dbReference>
<accession>A0AA36FGD1</accession>
<proteinExistence type="predicted"/>
<dbReference type="Proteomes" id="UP001162480">
    <property type="component" value="Chromosome 18"/>
</dbReference>
<keyword evidence="1" id="KW-0472">Membrane</keyword>
<feature type="transmembrane region" description="Helical" evidence="1">
    <location>
        <begin position="108"/>
        <end position="128"/>
    </location>
</feature>
<keyword evidence="1" id="KW-1133">Transmembrane helix</keyword>
<evidence type="ECO:0000313" key="2">
    <source>
        <dbReference type="EMBL" id="CAI9736144.1"/>
    </source>
</evidence>
<dbReference type="AlphaFoldDB" id="A0AA36FGD1"/>
<keyword evidence="3" id="KW-1185">Reference proteome</keyword>
<reference evidence="2" key="1">
    <citation type="submission" date="2023-08" db="EMBL/GenBank/DDBJ databases">
        <authorList>
            <person name="Alioto T."/>
            <person name="Alioto T."/>
            <person name="Gomez Garrido J."/>
        </authorList>
    </citation>
    <scope>NUCLEOTIDE SEQUENCE</scope>
</reference>
<gene>
    <name evidence="2" type="ORF">OCTVUL_1B004327</name>
</gene>
<evidence type="ECO:0000256" key="1">
    <source>
        <dbReference type="SAM" id="Phobius"/>
    </source>
</evidence>
<protein>
    <submittedName>
        <fullName evidence="2">Uncharacterized protein</fullName>
    </submittedName>
</protein>
<evidence type="ECO:0000313" key="3">
    <source>
        <dbReference type="Proteomes" id="UP001162480"/>
    </source>
</evidence>
<keyword evidence="1" id="KW-0812">Transmembrane</keyword>
<sequence length="131" mass="15415">MKKAFLTMTVVYNYHKMSRQGDSSAHMCACVHTHKHTHIYDKLISVCVYQIHCQDFGWSRAIVEDTCPRYHAVELNLKLMVRKLTSLPYICACAYIYIYVYICIYIYIYIYIYTCVCMCVFVCLIISIKCS</sequence>
<organism evidence="2 3">
    <name type="scientific">Octopus vulgaris</name>
    <name type="common">Common octopus</name>
    <dbReference type="NCBI Taxonomy" id="6645"/>
    <lineage>
        <taxon>Eukaryota</taxon>
        <taxon>Metazoa</taxon>
        <taxon>Spiralia</taxon>
        <taxon>Lophotrochozoa</taxon>
        <taxon>Mollusca</taxon>
        <taxon>Cephalopoda</taxon>
        <taxon>Coleoidea</taxon>
        <taxon>Octopodiformes</taxon>
        <taxon>Octopoda</taxon>
        <taxon>Incirrata</taxon>
        <taxon>Octopodidae</taxon>
        <taxon>Octopus</taxon>
    </lineage>
</organism>